<proteinExistence type="predicted"/>
<name>A0A1H2PW86_9BURK</name>
<dbReference type="RefSeq" id="WP_139169800.1">
    <property type="nucleotide sequence ID" value="NZ_FNLO01000019.1"/>
</dbReference>
<protein>
    <submittedName>
        <fullName evidence="2">Uncharacterized protein</fullName>
    </submittedName>
</protein>
<evidence type="ECO:0000313" key="2">
    <source>
        <dbReference type="EMBL" id="SDV51603.1"/>
    </source>
</evidence>
<dbReference type="Proteomes" id="UP000243719">
    <property type="component" value="Unassembled WGS sequence"/>
</dbReference>
<organism evidence="2 3">
    <name type="scientific">Chitinasiproducens palmae</name>
    <dbReference type="NCBI Taxonomy" id="1770053"/>
    <lineage>
        <taxon>Bacteria</taxon>
        <taxon>Pseudomonadati</taxon>
        <taxon>Pseudomonadota</taxon>
        <taxon>Betaproteobacteria</taxon>
        <taxon>Burkholderiales</taxon>
        <taxon>Burkholderiaceae</taxon>
        <taxon>Chitinasiproducens</taxon>
    </lineage>
</organism>
<dbReference type="OrthoDB" id="9001603at2"/>
<keyword evidence="3" id="KW-1185">Reference proteome</keyword>
<gene>
    <name evidence="2" type="ORF">SAMN05216551_11922</name>
</gene>
<evidence type="ECO:0000313" key="3">
    <source>
        <dbReference type="Proteomes" id="UP000243719"/>
    </source>
</evidence>
<accession>A0A1H2PW86</accession>
<dbReference type="EMBL" id="FNLO01000019">
    <property type="protein sequence ID" value="SDV51603.1"/>
    <property type="molecule type" value="Genomic_DNA"/>
</dbReference>
<evidence type="ECO:0000256" key="1">
    <source>
        <dbReference type="SAM" id="MobiDB-lite"/>
    </source>
</evidence>
<reference evidence="3" key="1">
    <citation type="submission" date="2016-09" db="EMBL/GenBank/DDBJ databases">
        <authorList>
            <person name="Varghese N."/>
            <person name="Submissions S."/>
        </authorList>
    </citation>
    <scope>NUCLEOTIDE SEQUENCE [LARGE SCALE GENOMIC DNA]</scope>
    <source>
        <strain evidence="3">JS23</strain>
    </source>
</reference>
<sequence length="216" mass="22174">MSRKQLLFASLIRRPGTLGGAIISTGPTNVSSASRPRSDALAASLAGALVLSGGALLLCGCAVSDSVRAAQAGRTAVTSITSQSAAAAADVNAALAAESSNERRVLRPDPAYAVLPRYSGTLGGRRIEVRLGPKPAGADSDDVGGWHGEYHEVGGQRAILLAGDVDGTTLTLEESDDGTRISGVWVGQFQRDGSLIGERSEVDGSRAQPVDLRPVR</sequence>
<feature type="region of interest" description="Disordered" evidence="1">
    <location>
        <begin position="196"/>
        <end position="216"/>
    </location>
</feature>
<dbReference type="AlphaFoldDB" id="A0A1H2PW86"/>